<protein>
    <submittedName>
        <fullName evidence="1">Uncharacterized protein</fullName>
    </submittedName>
</protein>
<sequence length="83" mass="9545">MEILSLMNLSVNLVLEDIQKLFEVQKQIDKFVSLMISLILDSNSYSIIYCYFHGAWSNTRFEGTLFIFQCDSFYLGGLEPGCC</sequence>
<proteinExistence type="predicted"/>
<dbReference type="Proteomes" id="UP000037035">
    <property type="component" value="Unassembled WGS sequence"/>
</dbReference>
<comment type="caution">
    <text evidence="1">The sequence shown here is derived from an EMBL/GenBank/DDBJ whole genome shotgun (WGS) entry which is preliminary data.</text>
</comment>
<reference evidence="1 2" key="1">
    <citation type="submission" date="2015-08" db="EMBL/GenBank/DDBJ databases">
        <title>Next Generation Sequencing and Analysis of the Genome of Puccinia sorghi L Schw, the Causal Agent of Maize Common Rust.</title>
        <authorList>
            <person name="Rochi L."/>
            <person name="Burguener G."/>
            <person name="Darino M."/>
            <person name="Turjanski A."/>
            <person name="Kreff E."/>
            <person name="Dieguez M.J."/>
            <person name="Sacco F."/>
        </authorList>
    </citation>
    <scope>NUCLEOTIDE SEQUENCE [LARGE SCALE GENOMIC DNA]</scope>
    <source>
        <strain evidence="1 2">RO10H11247</strain>
    </source>
</reference>
<evidence type="ECO:0000313" key="2">
    <source>
        <dbReference type="Proteomes" id="UP000037035"/>
    </source>
</evidence>
<organism evidence="1 2">
    <name type="scientific">Puccinia sorghi</name>
    <dbReference type="NCBI Taxonomy" id="27349"/>
    <lineage>
        <taxon>Eukaryota</taxon>
        <taxon>Fungi</taxon>
        <taxon>Dikarya</taxon>
        <taxon>Basidiomycota</taxon>
        <taxon>Pucciniomycotina</taxon>
        <taxon>Pucciniomycetes</taxon>
        <taxon>Pucciniales</taxon>
        <taxon>Pucciniaceae</taxon>
        <taxon>Puccinia</taxon>
    </lineage>
</organism>
<accession>A0A0L6V506</accession>
<keyword evidence="2" id="KW-1185">Reference proteome</keyword>
<name>A0A0L6V506_9BASI</name>
<dbReference type="VEuPathDB" id="FungiDB:VP01_2574g2"/>
<evidence type="ECO:0000313" key="1">
    <source>
        <dbReference type="EMBL" id="KNZ55819.1"/>
    </source>
</evidence>
<dbReference type="EMBL" id="LAVV01007473">
    <property type="protein sequence ID" value="KNZ55819.1"/>
    <property type="molecule type" value="Genomic_DNA"/>
</dbReference>
<gene>
    <name evidence="1" type="ORF">VP01_2574g2</name>
</gene>
<dbReference type="OrthoDB" id="440673at2759"/>
<dbReference type="AlphaFoldDB" id="A0A0L6V506"/>